<evidence type="ECO:0000256" key="1">
    <source>
        <dbReference type="SAM" id="MobiDB-lite"/>
    </source>
</evidence>
<dbReference type="EMBL" id="JARKIE010000242">
    <property type="protein sequence ID" value="KAJ7662384.1"/>
    <property type="molecule type" value="Genomic_DNA"/>
</dbReference>
<reference evidence="3" key="1">
    <citation type="submission" date="2023-03" db="EMBL/GenBank/DDBJ databases">
        <title>Massive genome expansion in bonnet fungi (Mycena s.s.) driven by repeated elements and novel gene families across ecological guilds.</title>
        <authorList>
            <consortium name="Lawrence Berkeley National Laboratory"/>
            <person name="Harder C.B."/>
            <person name="Miyauchi S."/>
            <person name="Viragh M."/>
            <person name="Kuo A."/>
            <person name="Thoen E."/>
            <person name="Andreopoulos B."/>
            <person name="Lu D."/>
            <person name="Skrede I."/>
            <person name="Drula E."/>
            <person name="Henrissat B."/>
            <person name="Morin E."/>
            <person name="Kohler A."/>
            <person name="Barry K."/>
            <person name="LaButti K."/>
            <person name="Morin E."/>
            <person name="Salamov A."/>
            <person name="Lipzen A."/>
            <person name="Mereny Z."/>
            <person name="Hegedus B."/>
            <person name="Baldrian P."/>
            <person name="Stursova M."/>
            <person name="Weitz H."/>
            <person name="Taylor A."/>
            <person name="Grigoriev I.V."/>
            <person name="Nagy L.G."/>
            <person name="Martin F."/>
            <person name="Kauserud H."/>
        </authorList>
    </citation>
    <scope>NUCLEOTIDE SEQUENCE</scope>
    <source>
        <strain evidence="3">CBHHK067</strain>
    </source>
</reference>
<feature type="compositionally biased region" description="Basic residues" evidence="1">
    <location>
        <begin position="101"/>
        <end position="111"/>
    </location>
</feature>
<gene>
    <name evidence="3" type="ORF">B0H17DRAFT_951378</name>
    <name evidence="2" type="ORF">B0H17DRAFT_953198</name>
</gene>
<evidence type="ECO:0000313" key="3">
    <source>
        <dbReference type="EMBL" id="KAJ7665622.1"/>
    </source>
</evidence>
<dbReference type="AlphaFoldDB" id="A0AAD7CV68"/>
<evidence type="ECO:0000313" key="2">
    <source>
        <dbReference type="EMBL" id="KAJ7662384.1"/>
    </source>
</evidence>
<name>A0AAD7CV68_MYCRO</name>
<accession>A0AAD7CV68</accession>
<evidence type="ECO:0000313" key="4">
    <source>
        <dbReference type="Proteomes" id="UP001221757"/>
    </source>
</evidence>
<feature type="non-terminal residue" evidence="3">
    <location>
        <position position="218"/>
    </location>
</feature>
<organism evidence="3 4">
    <name type="scientific">Mycena rosella</name>
    <name type="common">Pink bonnet</name>
    <name type="synonym">Agaricus rosellus</name>
    <dbReference type="NCBI Taxonomy" id="1033263"/>
    <lineage>
        <taxon>Eukaryota</taxon>
        <taxon>Fungi</taxon>
        <taxon>Dikarya</taxon>
        <taxon>Basidiomycota</taxon>
        <taxon>Agaricomycotina</taxon>
        <taxon>Agaricomycetes</taxon>
        <taxon>Agaricomycetidae</taxon>
        <taxon>Agaricales</taxon>
        <taxon>Marasmiineae</taxon>
        <taxon>Mycenaceae</taxon>
        <taxon>Mycena</taxon>
    </lineage>
</organism>
<comment type="caution">
    <text evidence="3">The sequence shown here is derived from an EMBL/GenBank/DDBJ whole genome shotgun (WGS) entry which is preliminary data.</text>
</comment>
<feature type="region of interest" description="Disordered" evidence="1">
    <location>
        <begin position="85"/>
        <end position="113"/>
    </location>
</feature>
<dbReference type="Proteomes" id="UP001221757">
    <property type="component" value="Unassembled WGS sequence"/>
</dbReference>
<sequence>METYKGHSLGDYVRTIRFFGTVDSYSTQPVSNSSYRNLECVSDSIQGELEHRRVKRYYARTNKNDAVGQMTQLERRESALLKISREKLEAEPEQPVPPTTGKRKRKLRTAPKKVQPTLDFAESESLPYTAPDAHFHISQSRNFHCNIPTWLSQNEGDPAVIDFLPKLREHLLGRLLHPTWSGNGREFTPEEHAKLLIVNDTLYRHKVLRINYTSYDVR</sequence>
<dbReference type="EMBL" id="JARKIE010000215">
    <property type="protein sequence ID" value="KAJ7665622.1"/>
    <property type="molecule type" value="Genomic_DNA"/>
</dbReference>
<proteinExistence type="predicted"/>
<keyword evidence="4" id="KW-1185">Reference proteome</keyword>
<protein>
    <submittedName>
        <fullName evidence="3">Uncharacterized protein</fullName>
    </submittedName>
</protein>